<reference evidence="3 8" key="2">
    <citation type="journal article" date="2019" name="Nat. Med.">
        <title>A library of human gut bacterial isolates paired with longitudinal multiomics data enables mechanistic microbiome research.</title>
        <authorList>
            <person name="Poyet M."/>
            <person name="Groussin M."/>
            <person name="Gibbons S.M."/>
            <person name="Avila-Pacheco J."/>
            <person name="Jiang X."/>
            <person name="Kearney S.M."/>
            <person name="Perrotta A.R."/>
            <person name="Berdy B."/>
            <person name="Zhao S."/>
            <person name="Lieberman T.D."/>
            <person name="Swanson P.K."/>
            <person name="Smith M."/>
            <person name="Roesemann S."/>
            <person name="Alexander J.E."/>
            <person name="Rich S.A."/>
            <person name="Livny J."/>
            <person name="Vlamakis H."/>
            <person name="Clish C."/>
            <person name="Bullock K."/>
            <person name="Deik A."/>
            <person name="Scott J."/>
            <person name="Pierce K.A."/>
            <person name="Xavier R.J."/>
            <person name="Alm E.J."/>
        </authorList>
    </citation>
    <scope>NUCLEOTIDE SEQUENCE [LARGE SCALE GENOMIC DNA]</scope>
    <source>
        <strain evidence="3 8">BIOML-A122</strain>
    </source>
</reference>
<keyword evidence="1" id="KW-0472">Membrane</keyword>
<proteinExistence type="predicted"/>
<dbReference type="SUPFAM" id="SSF53448">
    <property type="entry name" value="Nucleotide-diphospho-sugar transferases"/>
    <property type="match status" value="1"/>
</dbReference>
<dbReference type="Proteomes" id="UP000283429">
    <property type="component" value="Unassembled WGS sequence"/>
</dbReference>
<dbReference type="PANTHER" id="PTHR22916:SF67">
    <property type="entry name" value="COLANIC ACID BIOSYNTHESIS GLYCOSYL TRANSFERASE WCAE-RELATED"/>
    <property type="match status" value="1"/>
</dbReference>
<dbReference type="AlphaFoldDB" id="A0A397WHZ1"/>
<dbReference type="Gene3D" id="3.90.550.10">
    <property type="entry name" value="Spore Coat Polysaccharide Biosynthesis Protein SpsA, Chain A"/>
    <property type="match status" value="1"/>
</dbReference>
<dbReference type="Proteomes" id="UP000469427">
    <property type="component" value="Unassembled WGS sequence"/>
</dbReference>
<feature type="domain" description="Glycosyltransferase 2-like" evidence="2">
    <location>
        <begin position="12"/>
        <end position="108"/>
    </location>
</feature>
<dbReference type="Proteomes" id="UP000261003">
    <property type="component" value="Unassembled WGS sequence"/>
</dbReference>
<evidence type="ECO:0000313" key="7">
    <source>
        <dbReference type="Proteomes" id="UP000283429"/>
    </source>
</evidence>
<name>A0A397WHZ1_PHOVU</name>
<organism evidence="3 8">
    <name type="scientific">Phocaeicola vulgatus</name>
    <name type="common">Bacteroides vulgatus</name>
    <dbReference type="NCBI Taxonomy" id="821"/>
    <lineage>
        <taxon>Bacteria</taxon>
        <taxon>Pseudomonadati</taxon>
        <taxon>Bacteroidota</taxon>
        <taxon>Bacteroidia</taxon>
        <taxon>Bacteroidales</taxon>
        <taxon>Bacteroidaceae</taxon>
        <taxon>Phocaeicola</taxon>
    </lineage>
</organism>
<dbReference type="EMBL" id="QSTG01000039">
    <property type="protein sequence ID" value="RGM40881.1"/>
    <property type="molecule type" value="Genomic_DNA"/>
</dbReference>
<comment type="caution">
    <text evidence="3">The sequence shown here is derived from an EMBL/GenBank/DDBJ whole genome shotgun (WGS) entry which is preliminary data.</text>
</comment>
<feature type="transmembrane region" description="Helical" evidence="1">
    <location>
        <begin position="225"/>
        <end position="250"/>
    </location>
</feature>
<evidence type="ECO:0000259" key="2">
    <source>
        <dbReference type="Pfam" id="PF00535"/>
    </source>
</evidence>
<dbReference type="InterPro" id="IPR001173">
    <property type="entry name" value="Glyco_trans_2-like"/>
</dbReference>
<evidence type="ECO:0000313" key="5">
    <source>
        <dbReference type="EMBL" id="RHD78763.1"/>
    </source>
</evidence>
<dbReference type="Pfam" id="PF00535">
    <property type="entry name" value="Glycos_transf_2"/>
    <property type="match status" value="1"/>
</dbReference>
<dbReference type="EMBL" id="QSJM01000038">
    <property type="protein sequence ID" value="RHD78763.1"/>
    <property type="molecule type" value="Genomic_DNA"/>
</dbReference>
<keyword evidence="1" id="KW-1133">Transmembrane helix</keyword>
<dbReference type="CDD" id="cd06433">
    <property type="entry name" value="GT_2_WfgS_like"/>
    <property type="match status" value="1"/>
</dbReference>
<evidence type="ECO:0000313" key="4">
    <source>
        <dbReference type="EMBL" id="RGM40881.1"/>
    </source>
</evidence>
<evidence type="ECO:0000256" key="1">
    <source>
        <dbReference type="SAM" id="Phobius"/>
    </source>
</evidence>
<dbReference type="InterPro" id="IPR029044">
    <property type="entry name" value="Nucleotide-diphossugar_trans"/>
</dbReference>
<sequence length="252" mass="29059">MNLFKETDTLISIVTVSYNAVLTIEQTILSVINQTYPNVEYIIIDGGSTDGTVDIIKKYEDKIAYWVSEPDKGIYDAMNKGVVVATGEWINFMNAGDIFTDGDVIDKLFHQNIIINRVGIVFGDTLVVFRNREKIVRFGDDTHHKIMPSCHQSIFCRRNLLVSNPFDLRYKIAADYNFFFQLKQRKVEFQYIQLVVAIYDATDGISSRNVWRTQKEMMTIERNCLFIYFIRIGLLGLKLCIKKVLIVLGLKK</sequence>
<dbReference type="EMBL" id="WDBI01000063">
    <property type="protein sequence ID" value="KAB6522083.1"/>
    <property type="molecule type" value="Genomic_DNA"/>
</dbReference>
<gene>
    <name evidence="5" type="ORF">DW783_13060</name>
    <name evidence="4" type="ORF">DXC16_18405</name>
    <name evidence="3" type="ORF">GAY98_22700</name>
</gene>
<dbReference type="GO" id="GO:0016758">
    <property type="term" value="F:hexosyltransferase activity"/>
    <property type="evidence" value="ECO:0007669"/>
    <property type="project" value="UniProtKB-ARBA"/>
</dbReference>
<protein>
    <submittedName>
        <fullName evidence="3">Glycosyltransferase</fullName>
    </submittedName>
</protein>
<evidence type="ECO:0000313" key="6">
    <source>
        <dbReference type="Proteomes" id="UP000261003"/>
    </source>
</evidence>
<accession>A0A397WHZ1</accession>
<dbReference type="PANTHER" id="PTHR22916">
    <property type="entry name" value="GLYCOSYLTRANSFERASE"/>
    <property type="match status" value="1"/>
</dbReference>
<evidence type="ECO:0000313" key="3">
    <source>
        <dbReference type="EMBL" id="KAB6522083.1"/>
    </source>
</evidence>
<dbReference type="RefSeq" id="WP_117720479.1">
    <property type="nucleotide sequence ID" value="NZ_CP096965.1"/>
</dbReference>
<keyword evidence="1" id="KW-0812">Transmembrane</keyword>
<reference evidence="6 7" key="1">
    <citation type="submission" date="2018-08" db="EMBL/GenBank/DDBJ databases">
        <title>A genome reference for cultivated species of the human gut microbiota.</title>
        <authorList>
            <person name="Zou Y."/>
            <person name="Xue W."/>
            <person name="Luo G."/>
        </authorList>
    </citation>
    <scope>NUCLEOTIDE SEQUENCE [LARGE SCALE GENOMIC DNA]</scope>
    <source>
        <strain evidence="5 7">AM30-40</strain>
        <strain evidence="4 6">OM08-13BH</strain>
    </source>
</reference>
<evidence type="ECO:0000313" key="8">
    <source>
        <dbReference type="Proteomes" id="UP000469427"/>
    </source>
</evidence>
<keyword evidence="3" id="KW-0808">Transferase</keyword>